<evidence type="ECO:0000256" key="1">
    <source>
        <dbReference type="SAM" id="MobiDB-lite"/>
    </source>
</evidence>
<sequence>MDHVCFRNTFTPIVATPVKPVIAGANTPFALDEFSLVSFDQLGYPRPLPAGLADLPLYPDNHGLSSVNGPLDLTGLSPRTTHYPLAKEDGSWNDGSDVDITSFSSGTRHTTPHRPSYYWNLDNHGFYCVNGPVDPESSAERIVCFPHAKDGFTRIHGSDVDISLCYSISWGTAPHFPSYYLNHKAVSWFAIPPPSHITCYISLTKSSAVSHEQVQRGGVTPATSLAAPGEPHFRQSRH</sequence>
<feature type="region of interest" description="Disordered" evidence="1">
    <location>
        <begin position="212"/>
        <end position="238"/>
    </location>
</feature>
<accession>A0A2T6ZGQ3</accession>
<organism evidence="2 3">
    <name type="scientific">Tuber borchii</name>
    <name type="common">White truffle</name>
    <dbReference type="NCBI Taxonomy" id="42251"/>
    <lineage>
        <taxon>Eukaryota</taxon>
        <taxon>Fungi</taxon>
        <taxon>Dikarya</taxon>
        <taxon>Ascomycota</taxon>
        <taxon>Pezizomycotina</taxon>
        <taxon>Pezizomycetes</taxon>
        <taxon>Pezizales</taxon>
        <taxon>Tuberaceae</taxon>
        <taxon>Tuber</taxon>
    </lineage>
</organism>
<name>A0A2T6ZGQ3_TUBBO</name>
<evidence type="ECO:0000313" key="2">
    <source>
        <dbReference type="EMBL" id="PUU74673.1"/>
    </source>
</evidence>
<reference evidence="2 3" key="1">
    <citation type="submission" date="2017-04" db="EMBL/GenBank/DDBJ databases">
        <title>Draft genome sequence of Tuber borchii Vittad., a whitish edible truffle.</title>
        <authorList>
            <consortium name="DOE Joint Genome Institute"/>
            <person name="Murat C."/>
            <person name="Kuo A."/>
            <person name="Barry K.W."/>
            <person name="Clum A."/>
            <person name="Dockter R.B."/>
            <person name="Fauchery L."/>
            <person name="Iotti M."/>
            <person name="Kohler A."/>
            <person name="Labutti K."/>
            <person name="Lindquist E.A."/>
            <person name="Lipzen A."/>
            <person name="Ohm R.A."/>
            <person name="Wang M."/>
            <person name="Grigoriev I.V."/>
            <person name="Zambonelli A."/>
            <person name="Martin F.M."/>
        </authorList>
    </citation>
    <scope>NUCLEOTIDE SEQUENCE [LARGE SCALE GENOMIC DNA]</scope>
    <source>
        <strain evidence="2 3">Tbo3840</strain>
    </source>
</reference>
<keyword evidence="3" id="KW-1185">Reference proteome</keyword>
<dbReference type="AlphaFoldDB" id="A0A2T6ZGQ3"/>
<gene>
    <name evidence="2" type="ORF">B9Z19DRAFT_1068026</name>
</gene>
<proteinExistence type="predicted"/>
<evidence type="ECO:0000313" key="3">
    <source>
        <dbReference type="Proteomes" id="UP000244722"/>
    </source>
</evidence>
<dbReference type="Proteomes" id="UP000244722">
    <property type="component" value="Unassembled WGS sequence"/>
</dbReference>
<comment type="caution">
    <text evidence="2">The sequence shown here is derived from an EMBL/GenBank/DDBJ whole genome shotgun (WGS) entry which is preliminary data.</text>
</comment>
<protein>
    <submittedName>
        <fullName evidence="2">Uncharacterized protein</fullName>
    </submittedName>
</protein>
<dbReference type="EMBL" id="NESQ01000280">
    <property type="protein sequence ID" value="PUU74673.1"/>
    <property type="molecule type" value="Genomic_DNA"/>
</dbReference>